<name>A0A913Y4P7_EXADI</name>
<proteinExistence type="inferred from homology"/>
<dbReference type="GO" id="GO:0006665">
    <property type="term" value="P:sphingolipid metabolic process"/>
    <property type="evidence" value="ECO:0007669"/>
    <property type="project" value="TreeGrafter"/>
</dbReference>
<comment type="similarity">
    <text evidence="2 10">Belongs to the ARV1 family.</text>
</comment>
<dbReference type="EnsemblMetazoa" id="XM_021059418.2">
    <property type="protein sequence ID" value="XP_020915077.1"/>
    <property type="gene ID" value="LOC110252589"/>
</dbReference>
<dbReference type="GeneID" id="110252589"/>
<evidence type="ECO:0000256" key="10">
    <source>
        <dbReference type="RuleBase" id="RU368065"/>
    </source>
</evidence>
<evidence type="ECO:0000256" key="1">
    <source>
        <dbReference type="ARBA" id="ARBA00004477"/>
    </source>
</evidence>
<dbReference type="GO" id="GO:0005794">
    <property type="term" value="C:Golgi apparatus"/>
    <property type="evidence" value="ECO:0007669"/>
    <property type="project" value="TreeGrafter"/>
</dbReference>
<dbReference type="RefSeq" id="XP_020915077.1">
    <property type="nucleotide sequence ID" value="XM_021059418.2"/>
</dbReference>
<comment type="subcellular location">
    <subcellularLocation>
        <location evidence="1 10">Endoplasmic reticulum membrane</location>
        <topology evidence="1 10">Multi-pass membrane protein</topology>
    </subcellularLocation>
</comment>
<keyword evidence="6 10" id="KW-1133">Transmembrane helix</keyword>
<keyword evidence="5 10" id="KW-0256">Endoplasmic reticulum</keyword>
<reference evidence="11" key="1">
    <citation type="submission" date="2022-11" db="UniProtKB">
        <authorList>
            <consortium name="EnsemblMetazoa"/>
        </authorList>
    </citation>
    <scope>IDENTIFICATION</scope>
</reference>
<dbReference type="Proteomes" id="UP000887567">
    <property type="component" value="Unplaced"/>
</dbReference>
<dbReference type="OMA" id="MLDMNVK"/>
<dbReference type="InterPro" id="IPR007290">
    <property type="entry name" value="Arv1"/>
</dbReference>
<keyword evidence="7 10" id="KW-0445">Lipid transport</keyword>
<evidence type="ECO:0000256" key="6">
    <source>
        <dbReference type="ARBA" id="ARBA00022989"/>
    </source>
</evidence>
<dbReference type="OrthoDB" id="2192830at2759"/>
<accession>A0A913Y4P7</accession>
<feature type="transmembrane region" description="Helical" evidence="10">
    <location>
        <begin position="159"/>
        <end position="180"/>
    </location>
</feature>
<dbReference type="GO" id="GO:0032541">
    <property type="term" value="C:cortical endoplasmic reticulum"/>
    <property type="evidence" value="ECO:0007669"/>
    <property type="project" value="TreeGrafter"/>
</dbReference>
<dbReference type="GO" id="GO:0016125">
    <property type="term" value="P:sterol metabolic process"/>
    <property type="evidence" value="ECO:0007669"/>
    <property type="project" value="UniProtKB-UniRule"/>
</dbReference>
<evidence type="ECO:0000256" key="7">
    <source>
        <dbReference type="ARBA" id="ARBA00023055"/>
    </source>
</evidence>
<evidence type="ECO:0000313" key="12">
    <source>
        <dbReference type="Proteomes" id="UP000887567"/>
    </source>
</evidence>
<keyword evidence="8 10" id="KW-0443">Lipid metabolism</keyword>
<protein>
    <recommendedName>
        <fullName evidence="10">Protein ARV</fullName>
    </recommendedName>
</protein>
<feature type="transmembrane region" description="Helical" evidence="10">
    <location>
        <begin position="116"/>
        <end position="138"/>
    </location>
</feature>
<dbReference type="PANTHER" id="PTHR14467:SF0">
    <property type="entry name" value="PROTEIN ARV1"/>
    <property type="match status" value="1"/>
</dbReference>
<dbReference type="PANTHER" id="PTHR14467">
    <property type="entry name" value="ARV1"/>
    <property type="match status" value="1"/>
</dbReference>
<evidence type="ECO:0000256" key="3">
    <source>
        <dbReference type="ARBA" id="ARBA00022448"/>
    </source>
</evidence>
<evidence type="ECO:0000313" key="11">
    <source>
        <dbReference type="EnsemblMetazoa" id="XP_020915077.1"/>
    </source>
</evidence>
<feature type="transmembrane region" description="Helical" evidence="10">
    <location>
        <begin position="211"/>
        <end position="228"/>
    </location>
</feature>
<dbReference type="GO" id="GO:0097036">
    <property type="term" value="P:regulation of plasma membrane sterol distribution"/>
    <property type="evidence" value="ECO:0007669"/>
    <property type="project" value="UniProtKB-UniRule"/>
</dbReference>
<keyword evidence="3 10" id="KW-0813">Transport</keyword>
<dbReference type="AlphaFoldDB" id="A0A913Y4P7"/>
<evidence type="ECO:0000256" key="9">
    <source>
        <dbReference type="ARBA" id="ARBA00023136"/>
    </source>
</evidence>
<comment type="function">
    <text evidence="10">Mediator of sterol homeostasis involved in sterol uptake, trafficking and distribution into membranes.</text>
</comment>
<dbReference type="GO" id="GO:0005789">
    <property type="term" value="C:endoplasmic reticulum membrane"/>
    <property type="evidence" value="ECO:0007669"/>
    <property type="project" value="UniProtKB-SubCell"/>
</dbReference>
<evidence type="ECO:0000256" key="2">
    <source>
        <dbReference type="ARBA" id="ARBA00009187"/>
    </source>
</evidence>
<dbReference type="Pfam" id="PF04161">
    <property type="entry name" value="Arv1"/>
    <property type="match status" value="1"/>
</dbReference>
<evidence type="ECO:0000256" key="4">
    <source>
        <dbReference type="ARBA" id="ARBA00022692"/>
    </source>
</evidence>
<keyword evidence="12" id="KW-1185">Reference proteome</keyword>
<organism evidence="11 12">
    <name type="scientific">Exaiptasia diaphana</name>
    <name type="common">Tropical sea anemone</name>
    <name type="synonym">Aiptasia pulchella</name>
    <dbReference type="NCBI Taxonomy" id="2652724"/>
    <lineage>
        <taxon>Eukaryota</taxon>
        <taxon>Metazoa</taxon>
        <taxon>Cnidaria</taxon>
        <taxon>Anthozoa</taxon>
        <taxon>Hexacorallia</taxon>
        <taxon>Actiniaria</taxon>
        <taxon>Aiptasiidae</taxon>
        <taxon>Exaiptasia</taxon>
    </lineage>
</organism>
<keyword evidence="9 10" id="KW-0472">Membrane</keyword>
<evidence type="ECO:0000256" key="5">
    <source>
        <dbReference type="ARBA" id="ARBA00022824"/>
    </source>
</evidence>
<keyword evidence="4 10" id="KW-0812">Transmembrane</keyword>
<dbReference type="GO" id="GO:0032366">
    <property type="term" value="P:intracellular sterol transport"/>
    <property type="evidence" value="ECO:0007669"/>
    <property type="project" value="UniProtKB-UniRule"/>
</dbReference>
<dbReference type="KEGG" id="epa:110252589"/>
<sequence>MAGGNVCVECGQTTSLKKLYRKFEGGAIRILFCESCDNIMDKYLEFDPVLICLDVLLHKPQAYRHVLINRKPKIQWHLCVLYLLCDAYVKWSDVNSAGKPVSSANTKDHSVLELEFYYILSEACFEFLMFFCGLFLGIKVLNIIYTSKQRNQQDFYRELCSAILLSSFGKLLVIPVVLWSNSYSKVCLWLVKLFVFTSNAEAIKVVLSMDFLQSCFVVAFGLLVNACFKQENFTLLSSLIYK</sequence>
<evidence type="ECO:0000256" key="8">
    <source>
        <dbReference type="ARBA" id="ARBA00023098"/>
    </source>
</evidence>